<dbReference type="Pfam" id="PF14310">
    <property type="entry name" value="Fn3-like"/>
    <property type="match status" value="1"/>
</dbReference>
<dbReference type="Proteomes" id="UP001470230">
    <property type="component" value="Unassembled WGS sequence"/>
</dbReference>
<dbReference type="Gene3D" id="3.40.50.1700">
    <property type="entry name" value="Glycoside hydrolase family 3 C-terminal domain"/>
    <property type="match status" value="1"/>
</dbReference>
<keyword evidence="5" id="KW-0326">Glycosidase</keyword>
<dbReference type="InterPro" id="IPR002772">
    <property type="entry name" value="Glyco_hydro_3_C"/>
</dbReference>
<keyword evidence="4" id="KW-0378">Hydrolase</keyword>
<evidence type="ECO:0000256" key="2">
    <source>
        <dbReference type="ARBA" id="ARBA00005336"/>
    </source>
</evidence>
<keyword evidence="8" id="KW-1185">Reference proteome</keyword>
<dbReference type="PANTHER" id="PTHR42715:SF10">
    <property type="entry name" value="BETA-GLUCOSIDASE"/>
    <property type="match status" value="1"/>
</dbReference>
<dbReference type="Pfam" id="PF01915">
    <property type="entry name" value="Glyco_hydro_3_C"/>
    <property type="match status" value="1"/>
</dbReference>
<dbReference type="InterPro" id="IPR026891">
    <property type="entry name" value="Fn3-like"/>
</dbReference>
<dbReference type="SMART" id="SM01217">
    <property type="entry name" value="Fn3_like"/>
    <property type="match status" value="1"/>
</dbReference>
<evidence type="ECO:0000313" key="7">
    <source>
        <dbReference type="EMBL" id="KAK8897884.1"/>
    </source>
</evidence>
<sequence>MIESTLINEASYVIENYLCGQAVGEITANILYGIVNPSAHLSGTFPLKYEDNPSILDYGAHHDHVNYMEGVFVGYRYYDRKNMDALFPFGHSLSYTTFSYSNLRFNKEGFKDIENVQCHVDVTNIGPVFGKCVVQLYVSDNTNYENRPLKELKGFKKLSLQPGEMKTVDIELNKRSFEYWNTEIHDWYAPTSEYEILIGNSSRDIRIQGKVHVESTKKNIHFVTNNSTFVDVYDDPITKPALDKLLADFPNQKEWMDSNDEEHEFWRICVRDFSTFKILKFLIQNHFAYK</sequence>
<comment type="catalytic activity">
    <reaction evidence="1">
        <text>Hydrolysis of terminal, non-reducing beta-D-glucosyl residues with release of beta-D-glucose.</text>
        <dbReference type="EC" id="3.2.1.21"/>
    </reaction>
</comment>
<proteinExistence type="inferred from homology"/>
<comment type="similarity">
    <text evidence="2">Belongs to the glycosyl hydrolase 3 family.</text>
</comment>
<gene>
    <name evidence="7" type="ORF">M9Y10_000114</name>
</gene>
<evidence type="ECO:0000256" key="5">
    <source>
        <dbReference type="ARBA" id="ARBA00023295"/>
    </source>
</evidence>
<comment type="caution">
    <text evidence="7">The sequence shown here is derived from an EMBL/GenBank/DDBJ whole genome shotgun (WGS) entry which is preliminary data.</text>
</comment>
<dbReference type="InterPro" id="IPR036881">
    <property type="entry name" value="Glyco_hydro_3_C_sf"/>
</dbReference>
<dbReference type="PANTHER" id="PTHR42715">
    <property type="entry name" value="BETA-GLUCOSIDASE"/>
    <property type="match status" value="1"/>
</dbReference>
<evidence type="ECO:0000256" key="1">
    <source>
        <dbReference type="ARBA" id="ARBA00000448"/>
    </source>
</evidence>
<dbReference type="EC" id="3.2.1.21" evidence="3"/>
<dbReference type="InterPro" id="IPR013783">
    <property type="entry name" value="Ig-like_fold"/>
</dbReference>
<dbReference type="SUPFAM" id="SSF52279">
    <property type="entry name" value="Beta-D-glucan exohydrolase, C-terminal domain"/>
    <property type="match status" value="1"/>
</dbReference>
<evidence type="ECO:0000256" key="4">
    <source>
        <dbReference type="ARBA" id="ARBA00022801"/>
    </source>
</evidence>
<name>A0ABR2L3D5_9EUKA</name>
<dbReference type="Gene3D" id="2.60.40.10">
    <property type="entry name" value="Immunoglobulins"/>
    <property type="match status" value="1"/>
</dbReference>
<feature type="domain" description="Fibronectin type III-like" evidence="6">
    <location>
        <begin position="132"/>
        <end position="202"/>
    </location>
</feature>
<dbReference type="InterPro" id="IPR050288">
    <property type="entry name" value="Cellulose_deg_GH3"/>
</dbReference>
<reference evidence="7 8" key="1">
    <citation type="submission" date="2024-04" db="EMBL/GenBank/DDBJ databases">
        <title>Tritrichomonas musculus Genome.</title>
        <authorList>
            <person name="Alves-Ferreira E."/>
            <person name="Grigg M."/>
            <person name="Lorenzi H."/>
            <person name="Galac M."/>
        </authorList>
    </citation>
    <scope>NUCLEOTIDE SEQUENCE [LARGE SCALE GENOMIC DNA]</scope>
    <source>
        <strain evidence="7 8">EAF2021</strain>
    </source>
</reference>
<evidence type="ECO:0000313" key="8">
    <source>
        <dbReference type="Proteomes" id="UP001470230"/>
    </source>
</evidence>
<dbReference type="EMBL" id="JAPFFF010000001">
    <property type="protein sequence ID" value="KAK8897884.1"/>
    <property type="molecule type" value="Genomic_DNA"/>
</dbReference>
<protein>
    <recommendedName>
        <fullName evidence="3">beta-glucosidase</fullName>
        <ecNumber evidence="3">3.2.1.21</ecNumber>
    </recommendedName>
</protein>
<evidence type="ECO:0000256" key="3">
    <source>
        <dbReference type="ARBA" id="ARBA00012744"/>
    </source>
</evidence>
<evidence type="ECO:0000259" key="6">
    <source>
        <dbReference type="SMART" id="SM01217"/>
    </source>
</evidence>
<accession>A0ABR2L3D5</accession>
<organism evidence="7 8">
    <name type="scientific">Tritrichomonas musculus</name>
    <dbReference type="NCBI Taxonomy" id="1915356"/>
    <lineage>
        <taxon>Eukaryota</taxon>
        <taxon>Metamonada</taxon>
        <taxon>Parabasalia</taxon>
        <taxon>Tritrichomonadida</taxon>
        <taxon>Tritrichomonadidae</taxon>
        <taxon>Tritrichomonas</taxon>
    </lineage>
</organism>